<reference evidence="11 12" key="1">
    <citation type="submission" date="2019-09" db="EMBL/GenBank/DDBJ databases">
        <title>YIM 132548 draft genome.</title>
        <authorList>
            <person name="Jiang L."/>
        </authorList>
    </citation>
    <scope>NUCLEOTIDE SEQUENCE [LARGE SCALE GENOMIC DNA]</scope>
    <source>
        <strain evidence="11 12">YIM 132548</strain>
    </source>
</reference>
<dbReference type="EMBL" id="VZZJ01000002">
    <property type="protein sequence ID" value="KAB1075763.1"/>
    <property type="molecule type" value="Genomic_DNA"/>
</dbReference>
<dbReference type="CDD" id="cd00609">
    <property type="entry name" value="AAT_like"/>
    <property type="match status" value="1"/>
</dbReference>
<dbReference type="InterPro" id="IPR015421">
    <property type="entry name" value="PyrdxlP-dep_Trfase_major"/>
</dbReference>
<keyword evidence="12" id="KW-1185">Reference proteome</keyword>
<dbReference type="Pfam" id="PF00155">
    <property type="entry name" value="Aminotran_1_2"/>
    <property type="match status" value="1"/>
</dbReference>
<dbReference type="Proteomes" id="UP000441523">
    <property type="component" value="Unassembled WGS sequence"/>
</dbReference>
<accession>A0A6N6MZE4</accession>
<keyword evidence="9" id="KW-0028">Amino-acid biosynthesis</keyword>
<dbReference type="InterPro" id="IPR050106">
    <property type="entry name" value="HistidinolP_aminotransfase"/>
</dbReference>
<dbReference type="GO" id="GO:0030170">
    <property type="term" value="F:pyridoxal phosphate binding"/>
    <property type="evidence" value="ECO:0007669"/>
    <property type="project" value="InterPro"/>
</dbReference>
<dbReference type="GO" id="GO:0000105">
    <property type="term" value="P:L-histidine biosynthetic process"/>
    <property type="evidence" value="ECO:0007669"/>
    <property type="project" value="UniProtKB-UniRule"/>
</dbReference>
<keyword evidence="7 9" id="KW-0663">Pyridoxal phosphate</keyword>
<keyword evidence="6 9" id="KW-0808">Transferase</keyword>
<keyword evidence="5 9" id="KW-0032">Aminotransferase</keyword>
<organism evidence="11 12">
    <name type="scientific">Methylobacterium planeticum</name>
    <dbReference type="NCBI Taxonomy" id="2615211"/>
    <lineage>
        <taxon>Bacteria</taxon>
        <taxon>Pseudomonadati</taxon>
        <taxon>Pseudomonadota</taxon>
        <taxon>Alphaproteobacteria</taxon>
        <taxon>Hyphomicrobiales</taxon>
        <taxon>Methylobacteriaceae</taxon>
        <taxon>Methylobacterium</taxon>
    </lineage>
</organism>
<comment type="cofactor">
    <cofactor evidence="1 9">
        <name>pyridoxal 5'-phosphate</name>
        <dbReference type="ChEBI" id="CHEBI:597326"/>
    </cofactor>
</comment>
<comment type="catalytic activity">
    <reaction evidence="8 9">
        <text>L-histidinol phosphate + 2-oxoglutarate = 3-(imidazol-4-yl)-2-oxopropyl phosphate + L-glutamate</text>
        <dbReference type="Rhea" id="RHEA:23744"/>
        <dbReference type="ChEBI" id="CHEBI:16810"/>
        <dbReference type="ChEBI" id="CHEBI:29985"/>
        <dbReference type="ChEBI" id="CHEBI:57766"/>
        <dbReference type="ChEBI" id="CHEBI:57980"/>
        <dbReference type="EC" id="2.6.1.9"/>
    </reaction>
</comment>
<evidence type="ECO:0000256" key="3">
    <source>
        <dbReference type="ARBA" id="ARBA00007970"/>
    </source>
</evidence>
<protein>
    <recommendedName>
        <fullName evidence="9">Histidinol-phosphate aminotransferase</fullName>
        <ecNumber evidence="9">2.6.1.9</ecNumber>
    </recommendedName>
    <alternativeName>
        <fullName evidence="9">Imidazole acetol-phosphate transaminase</fullName>
    </alternativeName>
</protein>
<dbReference type="PANTHER" id="PTHR43643">
    <property type="entry name" value="HISTIDINOL-PHOSPHATE AMINOTRANSFERASE 2"/>
    <property type="match status" value="1"/>
</dbReference>
<gene>
    <name evidence="9" type="primary">hisC</name>
    <name evidence="11" type="ORF">F6X51_03635</name>
</gene>
<keyword evidence="9" id="KW-0368">Histidine biosynthesis</keyword>
<evidence type="ECO:0000256" key="9">
    <source>
        <dbReference type="HAMAP-Rule" id="MF_01023"/>
    </source>
</evidence>
<dbReference type="Gene3D" id="3.40.640.10">
    <property type="entry name" value="Type I PLP-dependent aspartate aminotransferase-like (Major domain)"/>
    <property type="match status" value="1"/>
</dbReference>
<evidence type="ECO:0000256" key="6">
    <source>
        <dbReference type="ARBA" id="ARBA00022679"/>
    </source>
</evidence>
<comment type="similarity">
    <text evidence="3 9">Belongs to the class-II pyridoxal-phosphate-dependent aminotransferase family. Histidinol-phosphate aminotransferase subfamily.</text>
</comment>
<dbReference type="InterPro" id="IPR015422">
    <property type="entry name" value="PyrdxlP-dep_Trfase_small"/>
</dbReference>
<dbReference type="EC" id="2.6.1.9" evidence="9"/>
<evidence type="ECO:0000256" key="4">
    <source>
        <dbReference type="ARBA" id="ARBA00011738"/>
    </source>
</evidence>
<dbReference type="InterPro" id="IPR015424">
    <property type="entry name" value="PyrdxlP-dep_Trfase"/>
</dbReference>
<evidence type="ECO:0000256" key="8">
    <source>
        <dbReference type="ARBA" id="ARBA00047481"/>
    </source>
</evidence>
<dbReference type="InterPro" id="IPR005861">
    <property type="entry name" value="HisP_aminotrans"/>
</dbReference>
<dbReference type="Gene3D" id="3.90.1150.10">
    <property type="entry name" value="Aspartate Aminotransferase, domain 1"/>
    <property type="match status" value="1"/>
</dbReference>
<evidence type="ECO:0000313" key="12">
    <source>
        <dbReference type="Proteomes" id="UP000441523"/>
    </source>
</evidence>
<evidence type="ECO:0000313" key="11">
    <source>
        <dbReference type="EMBL" id="KAB1075763.1"/>
    </source>
</evidence>
<comment type="subunit">
    <text evidence="4 9">Homodimer.</text>
</comment>
<evidence type="ECO:0000259" key="10">
    <source>
        <dbReference type="Pfam" id="PF00155"/>
    </source>
</evidence>
<dbReference type="HAMAP" id="MF_01023">
    <property type="entry name" value="HisC_aminotrans_2"/>
    <property type="match status" value="1"/>
</dbReference>
<evidence type="ECO:0000256" key="2">
    <source>
        <dbReference type="ARBA" id="ARBA00005011"/>
    </source>
</evidence>
<evidence type="ECO:0000256" key="1">
    <source>
        <dbReference type="ARBA" id="ARBA00001933"/>
    </source>
</evidence>
<dbReference type="UniPathway" id="UPA00031">
    <property type="reaction ID" value="UER00012"/>
</dbReference>
<proteinExistence type="inferred from homology"/>
<dbReference type="AlphaFoldDB" id="A0A6N6MZE4"/>
<comment type="pathway">
    <text evidence="2 9">Amino-acid biosynthesis; L-histidine biosynthesis; L-histidine from 5-phospho-alpha-D-ribose 1-diphosphate: step 7/9.</text>
</comment>
<sequence>MIAVSPDPAALRPVPRPGVLAIEAYVPGKSGAPGAHPVYKLSSNETPLGPSPAAVAAMRETAGGLAVYPDGNSTALRSAIAAKYGLDPARIVCGAGSDELLSLLAYAFVGPGDEGIYAEHGFLVYRIAILAAGATPVVAPERDLTADVDAILAAVTPRTRIVYIANPNNPTGTYLPFAEVRRLHAGLPGNVLLVLDGAYAEYVRRNDYSAGLDLVLQSENVVMTRTFSKIYGLAALRIGWMVAPPTIADAVNRIRGPFNLSTAGIAAGAAAIHDEAHVAAAAAHNEAWLPRLTEAVAALGLTVTPSACNFILVHFPDAPGRSAAEADAHLTRRGVITRRVAAYGLPNALRVTIGSDPANEAFLAALTDFVRGEAPERGRDV</sequence>
<name>A0A6N6MZE4_9HYPH</name>
<evidence type="ECO:0000256" key="5">
    <source>
        <dbReference type="ARBA" id="ARBA00022576"/>
    </source>
</evidence>
<evidence type="ECO:0000256" key="7">
    <source>
        <dbReference type="ARBA" id="ARBA00022898"/>
    </source>
</evidence>
<feature type="modified residue" description="N6-(pyridoxal phosphate)lysine" evidence="9">
    <location>
        <position position="229"/>
    </location>
</feature>
<dbReference type="InterPro" id="IPR004839">
    <property type="entry name" value="Aminotransferase_I/II_large"/>
</dbReference>
<feature type="domain" description="Aminotransferase class I/classII large" evidence="10">
    <location>
        <begin position="38"/>
        <end position="365"/>
    </location>
</feature>
<comment type="caution">
    <text evidence="11">The sequence shown here is derived from an EMBL/GenBank/DDBJ whole genome shotgun (WGS) entry which is preliminary data.</text>
</comment>
<dbReference type="PANTHER" id="PTHR43643:SF3">
    <property type="entry name" value="HISTIDINOL-PHOSPHATE AMINOTRANSFERASE"/>
    <property type="match status" value="1"/>
</dbReference>
<dbReference type="SUPFAM" id="SSF53383">
    <property type="entry name" value="PLP-dependent transferases"/>
    <property type="match status" value="1"/>
</dbReference>
<dbReference type="GO" id="GO:0004400">
    <property type="term" value="F:histidinol-phosphate transaminase activity"/>
    <property type="evidence" value="ECO:0007669"/>
    <property type="project" value="UniProtKB-UniRule"/>
</dbReference>